<name>A0ABQ8GD58_9PEZI</name>
<feature type="compositionally biased region" description="Basic and acidic residues" evidence="3">
    <location>
        <begin position="7"/>
        <end position="18"/>
    </location>
</feature>
<proteinExistence type="predicted"/>
<evidence type="ECO:0000256" key="2">
    <source>
        <dbReference type="PROSITE-ProRule" id="PRU00358"/>
    </source>
</evidence>
<dbReference type="InterPro" id="IPR003105">
    <property type="entry name" value="SRA_YDG"/>
</dbReference>
<comment type="subcellular location">
    <subcellularLocation>
        <location evidence="2">Nucleus</location>
    </subcellularLocation>
</comment>
<dbReference type="InterPro" id="IPR015947">
    <property type="entry name" value="PUA-like_sf"/>
</dbReference>
<evidence type="ECO:0000313" key="6">
    <source>
        <dbReference type="Proteomes" id="UP000774617"/>
    </source>
</evidence>
<accession>A0ABQ8GD58</accession>
<dbReference type="PANTHER" id="PTHR14140">
    <property type="entry name" value="E3 UBIQUITIN-PROTEIN LIGASE UHRF-RELATED"/>
    <property type="match status" value="1"/>
</dbReference>
<dbReference type="SMART" id="SM00466">
    <property type="entry name" value="SRA"/>
    <property type="match status" value="1"/>
</dbReference>
<evidence type="ECO:0000259" key="4">
    <source>
        <dbReference type="PROSITE" id="PS51015"/>
    </source>
</evidence>
<keyword evidence="6" id="KW-1185">Reference proteome</keyword>
<feature type="compositionally biased region" description="Basic and acidic residues" evidence="3">
    <location>
        <begin position="102"/>
        <end position="112"/>
    </location>
</feature>
<feature type="compositionally biased region" description="Low complexity" evidence="3">
    <location>
        <begin position="122"/>
        <end position="133"/>
    </location>
</feature>
<feature type="domain" description="YDG" evidence="4">
    <location>
        <begin position="308"/>
        <end position="445"/>
    </location>
</feature>
<dbReference type="SUPFAM" id="SSF88697">
    <property type="entry name" value="PUA domain-like"/>
    <property type="match status" value="1"/>
</dbReference>
<comment type="caution">
    <text evidence="5">The sequence shown here is derived from an EMBL/GenBank/DDBJ whole genome shotgun (WGS) entry which is preliminary data.</text>
</comment>
<dbReference type="Proteomes" id="UP000774617">
    <property type="component" value="Unassembled WGS sequence"/>
</dbReference>
<feature type="compositionally biased region" description="Polar residues" evidence="3">
    <location>
        <begin position="134"/>
        <end position="150"/>
    </location>
</feature>
<dbReference type="EMBL" id="JAGTJR010000011">
    <property type="protein sequence ID" value="KAH7052285.1"/>
    <property type="molecule type" value="Genomic_DNA"/>
</dbReference>
<dbReference type="PROSITE" id="PS51015">
    <property type="entry name" value="YDG"/>
    <property type="match status" value="1"/>
</dbReference>
<keyword evidence="1 2" id="KW-0539">Nucleus</keyword>
<feature type="region of interest" description="Disordered" evidence="3">
    <location>
        <begin position="1"/>
        <end position="157"/>
    </location>
</feature>
<protein>
    <submittedName>
        <fullName evidence="5">PUA-like domain-containing protein</fullName>
    </submittedName>
</protein>
<dbReference type="InterPro" id="IPR045134">
    <property type="entry name" value="UHRF1/2-like"/>
</dbReference>
<reference evidence="5 6" key="1">
    <citation type="journal article" date="2021" name="Nat. Commun.">
        <title>Genetic determinants of endophytism in the Arabidopsis root mycobiome.</title>
        <authorList>
            <person name="Mesny F."/>
            <person name="Miyauchi S."/>
            <person name="Thiergart T."/>
            <person name="Pickel B."/>
            <person name="Atanasova L."/>
            <person name="Karlsson M."/>
            <person name="Huettel B."/>
            <person name="Barry K.W."/>
            <person name="Haridas S."/>
            <person name="Chen C."/>
            <person name="Bauer D."/>
            <person name="Andreopoulos W."/>
            <person name="Pangilinan J."/>
            <person name="LaButti K."/>
            <person name="Riley R."/>
            <person name="Lipzen A."/>
            <person name="Clum A."/>
            <person name="Drula E."/>
            <person name="Henrissat B."/>
            <person name="Kohler A."/>
            <person name="Grigoriev I.V."/>
            <person name="Martin F.M."/>
            <person name="Hacquard S."/>
        </authorList>
    </citation>
    <scope>NUCLEOTIDE SEQUENCE [LARGE SCALE GENOMIC DNA]</scope>
    <source>
        <strain evidence="5 6">MPI-SDFR-AT-0080</strain>
    </source>
</reference>
<evidence type="ECO:0000313" key="5">
    <source>
        <dbReference type="EMBL" id="KAH7052285.1"/>
    </source>
</evidence>
<sequence length="480" mass="54407">MAPPDWVLEKRLSPEERKRQARLRTAKVLTEHAKEAESGRQEEPALANVVPAGDARNPMTPALGVDLPQLQLTTSQAEKAWERKRKRARGRDDVDENVPDGPSHKSVPDRPRRGSLLDGFRSGSAAGPADAPSIYNSDQNNSGQAQSPELQISKRVQPKWYTSLTQRRLQDGRGDRNVEAKLEQVKDLIKQCKTQPNKQDMGRLFDRIRDELHDLVFLQVTAVALRRKRMLHDDSGLPQLFDENLAHIPFPWDIRADALELYTRWVRQDFAIDLLRGIIKRAPGDGVGNRSTDRIDPRFPGKTKADYYGGGALINGQWWPTQLCTVRDGAHGATQGGIYANKGKPAYSIILSGGNHYKDRDDGHEIWYSGTDGKDGKVSENTQSLMLNKSAAKEVRVIRSHNLSQRASAYRPPRGFRYDGCYEVLDWELVDQSKMAYLFHLRRLPNQDPIRFQGKEMRPTEAEIREYDKVKGLIEASERF</sequence>
<dbReference type="PANTHER" id="PTHR14140:SF27">
    <property type="entry name" value="OS04G0289800 PROTEIN"/>
    <property type="match status" value="1"/>
</dbReference>
<dbReference type="Pfam" id="PF02182">
    <property type="entry name" value="SAD_SRA"/>
    <property type="match status" value="1"/>
</dbReference>
<dbReference type="InterPro" id="IPR036987">
    <property type="entry name" value="SRA-YDG_sf"/>
</dbReference>
<dbReference type="Gene3D" id="2.30.280.10">
    <property type="entry name" value="SRA-YDG"/>
    <property type="match status" value="1"/>
</dbReference>
<feature type="compositionally biased region" description="Basic and acidic residues" evidence="3">
    <location>
        <begin position="29"/>
        <end position="43"/>
    </location>
</feature>
<evidence type="ECO:0000256" key="1">
    <source>
        <dbReference type="ARBA" id="ARBA00023242"/>
    </source>
</evidence>
<evidence type="ECO:0000256" key="3">
    <source>
        <dbReference type="SAM" id="MobiDB-lite"/>
    </source>
</evidence>
<gene>
    <name evidence="5" type="ORF">B0J12DRAFT_661160</name>
</gene>
<organism evidence="5 6">
    <name type="scientific">Macrophomina phaseolina</name>
    <dbReference type="NCBI Taxonomy" id="35725"/>
    <lineage>
        <taxon>Eukaryota</taxon>
        <taxon>Fungi</taxon>
        <taxon>Dikarya</taxon>
        <taxon>Ascomycota</taxon>
        <taxon>Pezizomycotina</taxon>
        <taxon>Dothideomycetes</taxon>
        <taxon>Dothideomycetes incertae sedis</taxon>
        <taxon>Botryosphaeriales</taxon>
        <taxon>Botryosphaeriaceae</taxon>
        <taxon>Macrophomina</taxon>
    </lineage>
</organism>